<reference evidence="1 2" key="1">
    <citation type="journal article" date="2024" name="Nat. Commun.">
        <title>Phylogenomics reveals the evolutionary origins of lichenization in chlorophyte algae.</title>
        <authorList>
            <person name="Puginier C."/>
            <person name="Libourel C."/>
            <person name="Otte J."/>
            <person name="Skaloud P."/>
            <person name="Haon M."/>
            <person name="Grisel S."/>
            <person name="Petersen M."/>
            <person name="Berrin J.G."/>
            <person name="Delaux P.M."/>
            <person name="Dal Grande F."/>
            <person name="Keller J."/>
        </authorList>
    </citation>
    <scope>NUCLEOTIDE SEQUENCE [LARGE SCALE GENOMIC DNA]</scope>
    <source>
        <strain evidence="1 2">SAG 2145</strain>
    </source>
</reference>
<comment type="caution">
    <text evidence="1">The sequence shown here is derived from an EMBL/GenBank/DDBJ whole genome shotgun (WGS) entry which is preliminary data.</text>
</comment>
<evidence type="ECO:0000313" key="2">
    <source>
        <dbReference type="Proteomes" id="UP001438707"/>
    </source>
</evidence>
<evidence type="ECO:0000313" key="1">
    <source>
        <dbReference type="EMBL" id="KAK9845100.1"/>
    </source>
</evidence>
<sequence length="330" mass="36726">MAVAPYALAFAGKYSVEVLHLHSDYTIANPSPVHDQEHLVAANFVVETLQGLEPAPGLGTNRLCTALDSPGKWLREDPDAFPPHTCVREDYLTGCLPRDVSVSRGQSGLAWWQPDCALQQLTSTQLSSCLASKKLCLMGDSHMRHLYNSVVDLLEGNFGKAAPESKEFRPSNVVSYFEDFWGHASLTGSEGCDVIIRNTGAWHVAWSMSKEGRAKPDLFDYIQRVSNIALGMGLARDKGSQLIWMTTNGQPISLAVHKYKRFEHRDYRIDPMLLAINRVANMHMAVHNITIFDTWSMTNPVADTSFDGIHYAGDVAYFMAMRLLNYVCQA</sequence>
<dbReference type="Proteomes" id="UP001438707">
    <property type="component" value="Unassembled WGS sequence"/>
</dbReference>
<accession>A0AAW1SF54</accession>
<dbReference type="EMBL" id="JALJOS010000001">
    <property type="protein sequence ID" value="KAK9845100.1"/>
    <property type="molecule type" value="Genomic_DNA"/>
</dbReference>
<gene>
    <name evidence="1" type="ORF">WJX74_010597</name>
</gene>
<name>A0AAW1SF54_9CHLO</name>
<protein>
    <submittedName>
        <fullName evidence="1">Uncharacterized protein</fullName>
    </submittedName>
</protein>
<keyword evidence="2" id="KW-1185">Reference proteome</keyword>
<proteinExistence type="predicted"/>
<dbReference type="InterPro" id="IPR036514">
    <property type="entry name" value="SGNH_hydro_sf"/>
</dbReference>
<organism evidence="1 2">
    <name type="scientific">Apatococcus lobatus</name>
    <dbReference type="NCBI Taxonomy" id="904363"/>
    <lineage>
        <taxon>Eukaryota</taxon>
        <taxon>Viridiplantae</taxon>
        <taxon>Chlorophyta</taxon>
        <taxon>core chlorophytes</taxon>
        <taxon>Trebouxiophyceae</taxon>
        <taxon>Chlorellales</taxon>
        <taxon>Chlorellaceae</taxon>
        <taxon>Apatococcus</taxon>
    </lineage>
</organism>
<dbReference type="AlphaFoldDB" id="A0AAW1SF54"/>
<dbReference type="Gene3D" id="3.40.50.1110">
    <property type="entry name" value="SGNH hydrolase"/>
    <property type="match status" value="1"/>
</dbReference>